<dbReference type="EMBL" id="KN825388">
    <property type="protein sequence ID" value="KIK91437.1"/>
    <property type="molecule type" value="Genomic_DNA"/>
</dbReference>
<sequence>MASVQRVSVDSSEPMGIDLGIGNSLCLRSPFFTMVQAEAGACQWPGLCGCWYWRLRSEHRHAGHPVDPPNGWGLWPSLSLCQSLCC</sequence>
<dbReference type="AlphaFoldDB" id="A0A0D0D4J6"/>
<protein>
    <submittedName>
        <fullName evidence="1">Uncharacterized protein</fullName>
    </submittedName>
</protein>
<accession>A0A0D0D4J6</accession>
<dbReference type="HOGENOM" id="CLU_2498530_0_0_1"/>
<reference evidence="1 2" key="1">
    <citation type="submission" date="2014-04" db="EMBL/GenBank/DDBJ databases">
        <authorList>
            <consortium name="DOE Joint Genome Institute"/>
            <person name="Kuo A."/>
            <person name="Kohler A."/>
            <person name="Jargeat P."/>
            <person name="Nagy L.G."/>
            <person name="Floudas D."/>
            <person name="Copeland A."/>
            <person name="Barry K.W."/>
            <person name="Cichocki N."/>
            <person name="Veneault-Fourrey C."/>
            <person name="LaButti K."/>
            <person name="Lindquist E.A."/>
            <person name="Lipzen A."/>
            <person name="Lundell T."/>
            <person name="Morin E."/>
            <person name="Murat C."/>
            <person name="Sun H."/>
            <person name="Tunlid A."/>
            <person name="Henrissat B."/>
            <person name="Grigoriev I.V."/>
            <person name="Hibbett D.S."/>
            <person name="Martin F."/>
            <person name="Nordberg H.P."/>
            <person name="Cantor M.N."/>
            <person name="Hua S.X."/>
        </authorList>
    </citation>
    <scope>NUCLEOTIDE SEQUENCE [LARGE SCALE GENOMIC DNA]</scope>
    <source>
        <strain evidence="1 2">Ve08.2h10</strain>
    </source>
</reference>
<gene>
    <name evidence="1" type="ORF">PAXRUDRAFT_631033</name>
</gene>
<name>A0A0D0D4J6_9AGAM</name>
<keyword evidence="2" id="KW-1185">Reference proteome</keyword>
<evidence type="ECO:0000313" key="2">
    <source>
        <dbReference type="Proteomes" id="UP000054538"/>
    </source>
</evidence>
<dbReference type="InParanoid" id="A0A0D0D4J6"/>
<reference evidence="2" key="2">
    <citation type="submission" date="2015-01" db="EMBL/GenBank/DDBJ databases">
        <title>Evolutionary Origins and Diversification of the Mycorrhizal Mutualists.</title>
        <authorList>
            <consortium name="DOE Joint Genome Institute"/>
            <consortium name="Mycorrhizal Genomics Consortium"/>
            <person name="Kohler A."/>
            <person name="Kuo A."/>
            <person name="Nagy L.G."/>
            <person name="Floudas D."/>
            <person name="Copeland A."/>
            <person name="Barry K.W."/>
            <person name="Cichocki N."/>
            <person name="Veneault-Fourrey C."/>
            <person name="LaButti K."/>
            <person name="Lindquist E.A."/>
            <person name="Lipzen A."/>
            <person name="Lundell T."/>
            <person name="Morin E."/>
            <person name="Murat C."/>
            <person name="Riley R."/>
            <person name="Ohm R."/>
            <person name="Sun H."/>
            <person name="Tunlid A."/>
            <person name="Henrissat B."/>
            <person name="Grigoriev I.V."/>
            <person name="Hibbett D.S."/>
            <person name="Martin F."/>
        </authorList>
    </citation>
    <scope>NUCLEOTIDE SEQUENCE [LARGE SCALE GENOMIC DNA]</scope>
    <source>
        <strain evidence="2">Ve08.2h10</strain>
    </source>
</reference>
<organism evidence="1 2">
    <name type="scientific">Paxillus rubicundulus Ve08.2h10</name>
    <dbReference type="NCBI Taxonomy" id="930991"/>
    <lineage>
        <taxon>Eukaryota</taxon>
        <taxon>Fungi</taxon>
        <taxon>Dikarya</taxon>
        <taxon>Basidiomycota</taxon>
        <taxon>Agaricomycotina</taxon>
        <taxon>Agaricomycetes</taxon>
        <taxon>Agaricomycetidae</taxon>
        <taxon>Boletales</taxon>
        <taxon>Paxilineae</taxon>
        <taxon>Paxillaceae</taxon>
        <taxon>Paxillus</taxon>
    </lineage>
</organism>
<evidence type="ECO:0000313" key="1">
    <source>
        <dbReference type="EMBL" id="KIK91437.1"/>
    </source>
</evidence>
<dbReference type="Proteomes" id="UP000054538">
    <property type="component" value="Unassembled WGS sequence"/>
</dbReference>
<proteinExistence type="predicted"/>